<evidence type="ECO:0000259" key="2">
    <source>
        <dbReference type="Pfam" id="PF08386"/>
    </source>
</evidence>
<dbReference type="PANTHER" id="PTHR43798">
    <property type="entry name" value="MONOACYLGLYCEROL LIPASE"/>
    <property type="match status" value="1"/>
</dbReference>
<dbReference type="InterPro" id="IPR000073">
    <property type="entry name" value="AB_hydrolase_1"/>
</dbReference>
<name>E0UBU6_GLOV7</name>
<dbReference type="Gene3D" id="3.40.50.1820">
    <property type="entry name" value="alpha/beta hydrolase"/>
    <property type="match status" value="1"/>
</dbReference>
<accession>E0UBU6</accession>
<feature type="domain" description="Peptidase S33 tripeptidyl aminopeptidase-like C-terminal" evidence="2">
    <location>
        <begin position="167"/>
        <end position="251"/>
    </location>
</feature>
<evidence type="ECO:0000313" key="4">
    <source>
        <dbReference type="Proteomes" id="UP000008206"/>
    </source>
</evidence>
<dbReference type="eggNOG" id="COG1073">
    <property type="taxonomic scope" value="Bacteria"/>
</dbReference>
<dbReference type="PRINTS" id="PR00111">
    <property type="entry name" value="ABHYDROLASE"/>
</dbReference>
<dbReference type="AlphaFoldDB" id="E0UBU6"/>
<dbReference type="Pfam" id="PF00561">
    <property type="entry name" value="Abhydrolase_1"/>
    <property type="match status" value="1"/>
</dbReference>
<proteinExistence type="predicted"/>
<dbReference type="HOGENOM" id="CLU_020336_13_8_3"/>
<protein>
    <submittedName>
        <fullName evidence="3">Alpha/beta hydrolase fold protein</fullName>
    </submittedName>
</protein>
<dbReference type="GO" id="GO:0016787">
    <property type="term" value="F:hydrolase activity"/>
    <property type="evidence" value="ECO:0007669"/>
    <property type="project" value="UniProtKB-KW"/>
</dbReference>
<dbReference type="PANTHER" id="PTHR43798:SF33">
    <property type="entry name" value="HYDROLASE, PUTATIVE (AFU_ORTHOLOGUE AFUA_2G14860)-RELATED"/>
    <property type="match status" value="1"/>
</dbReference>
<dbReference type="InterPro" id="IPR013595">
    <property type="entry name" value="Pept_S33_TAP-like_C"/>
</dbReference>
<dbReference type="InterPro" id="IPR050266">
    <property type="entry name" value="AB_hydrolase_sf"/>
</dbReference>
<evidence type="ECO:0000313" key="3">
    <source>
        <dbReference type="EMBL" id="ADN15161.1"/>
    </source>
</evidence>
<dbReference type="OrthoDB" id="9808398at2"/>
<dbReference type="InterPro" id="IPR029058">
    <property type="entry name" value="AB_hydrolase_fold"/>
</dbReference>
<dbReference type="SUPFAM" id="SSF53474">
    <property type="entry name" value="alpha/beta-Hydrolases"/>
    <property type="match status" value="1"/>
</dbReference>
<organism evidence="3 4">
    <name type="scientific">Gloeothece verrucosa (strain PCC 7822)</name>
    <name type="common">Cyanothece sp. (strain PCC 7822)</name>
    <dbReference type="NCBI Taxonomy" id="497965"/>
    <lineage>
        <taxon>Bacteria</taxon>
        <taxon>Bacillati</taxon>
        <taxon>Cyanobacteriota</taxon>
        <taxon>Cyanophyceae</taxon>
        <taxon>Oscillatoriophycideae</taxon>
        <taxon>Chroococcales</taxon>
        <taxon>Aphanothecaceae</taxon>
        <taxon>Gloeothece</taxon>
        <taxon>Gloeothece verrucosa</taxon>
    </lineage>
</organism>
<dbReference type="Proteomes" id="UP000008206">
    <property type="component" value="Chromosome"/>
</dbReference>
<sequence>MNLRKGKLQTQCTIVDGLSIFARVSAEMLPQNAPIIILIHGLILSSRYMIPTAELLAANYRVYALDLPGYGESEKPEKILDLPELADVIARWMDATGIKKATFLGNSMGCQIIAELAMRHPQRIERAILQGPTVDPRGRSLFQQIWRFLLNAPGEDYSQAPIQIQDYWLAGLPRCIATIQIALYDRVEAKLPYLRVPTLVVRGDKDPVVPQQWAQEVVDLLPQGQLKVIAGGAHTLNYSKPLELTQAVEAFIKATESDLITTEV</sequence>
<dbReference type="KEGG" id="cyj:Cyan7822_3209"/>
<dbReference type="STRING" id="497965.Cyan7822_3209"/>
<feature type="domain" description="AB hydrolase-1" evidence="1">
    <location>
        <begin position="34"/>
        <end position="136"/>
    </location>
</feature>
<reference evidence="4" key="1">
    <citation type="journal article" date="2011" name="MBio">
        <title>Novel metabolic attributes of the genus Cyanothece, comprising a group of unicellular nitrogen-fixing Cyanobacteria.</title>
        <authorList>
            <person name="Bandyopadhyay A."/>
            <person name="Elvitigala T."/>
            <person name="Welsh E."/>
            <person name="Stockel J."/>
            <person name="Liberton M."/>
            <person name="Min H."/>
            <person name="Sherman L.A."/>
            <person name="Pakrasi H.B."/>
        </authorList>
    </citation>
    <scope>NUCLEOTIDE SEQUENCE [LARGE SCALE GENOMIC DNA]</scope>
    <source>
        <strain evidence="4">PCC 7822</strain>
    </source>
</reference>
<dbReference type="GO" id="GO:0016020">
    <property type="term" value="C:membrane"/>
    <property type="evidence" value="ECO:0007669"/>
    <property type="project" value="TreeGrafter"/>
</dbReference>
<dbReference type="Pfam" id="PF08386">
    <property type="entry name" value="Abhydrolase_4"/>
    <property type="match status" value="1"/>
</dbReference>
<dbReference type="RefSeq" id="WP_013323254.1">
    <property type="nucleotide sequence ID" value="NC_014501.1"/>
</dbReference>
<gene>
    <name evidence="3" type="ordered locus">Cyan7822_3209</name>
</gene>
<evidence type="ECO:0000259" key="1">
    <source>
        <dbReference type="Pfam" id="PF00561"/>
    </source>
</evidence>
<keyword evidence="3" id="KW-0378">Hydrolase</keyword>
<keyword evidence="4" id="KW-1185">Reference proteome</keyword>
<dbReference type="EMBL" id="CP002198">
    <property type="protein sequence ID" value="ADN15161.1"/>
    <property type="molecule type" value="Genomic_DNA"/>
</dbReference>